<proteinExistence type="predicted"/>
<accession>A0A161IU61</accession>
<dbReference type="Proteomes" id="UP000059113">
    <property type="component" value="Chromosome"/>
</dbReference>
<dbReference type="AlphaFoldDB" id="A0A161IU61"/>
<evidence type="ECO:0000313" key="1">
    <source>
        <dbReference type="EMBL" id="ANC50390.1"/>
    </source>
</evidence>
<keyword evidence="2" id="KW-1185">Reference proteome</keyword>
<organism evidence="1 2">
    <name type="scientific">Aurantiacibacter atlanticus</name>
    <dbReference type="NCBI Taxonomy" id="1648404"/>
    <lineage>
        <taxon>Bacteria</taxon>
        <taxon>Pseudomonadati</taxon>
        <taxon>Pseudomonadota</taxon>
        <taxon>Alphaproteobacteria</taxon>
        <taxon>Sphingomonadales</taxon>
        <taxon>Erythrobacteraceae</taxon>
        <taxon>Aurantiacibacter</taxon>
    </lineage>
</organism>
<protein>
    <submittedName>
        <fullName evidence="1">Uncharacterized protein</fullName>
    </submittedName>
</protein>
<reference evidence="2" key="2">
    <citation type="submission" date="2015-04" db="EMBL/GenBank/DDBJ databases">
        <title>The complete genome sequence of Erythrobacter sp. s21-N3.</title>
        <authorList>
            <person name="Zhuang L."/>
            <person name="Liu Y."/>
            <person name="Shao Z."/>
        </authorList>
    </citation>
    <scope>NUCLEOTIDE SEQUENCE [LARGE SCALE GENOMIC DNA]</scope>
    <source>
        <strain evidence="2">s21-N3</strain>
    </source>
</reference>
<reference evidence="1 2" key="1">
    <citation type="journal article" date="2015" name="Int. J. Syst. Evol. Microbiol.">
        <title>Erythrobacter atlanticus sp. nov., a bacterium from ocean sediment able to degrade polycyclic aromatic hydrocarbons.</title>
        <authorList>
            <person name="Zhuang L."/>
            <person name="Liu Y."/>
            <person name="Wang L."/>
            <person name="Wang W."/>
            <person name="Shao Z."/>
        </authorList>
    </citation>
    <scope>NUCLEOTIDE SEQUENCE [LARGE SCALE GENOMIC DNA]</scope>
    <source>
        <strain evidence="2">s21-N3</strain>
    </source>
</reference>
<dbReference type="STRING" id="1648404.CP97_14704"/>
<dbReference type="EMBL" id="CP011310">
    <property type="protein sequence ID" value="ANC50390.1"/>
    <property type="molecule type" value="Genomic_DNA"/>
</dbReference>
<evidence type="ECO:0000313" key="2">
    <source>
        <dbReference type="Proteomes" id="UP000059113"/>
    </source>
</evidence>
<name>A0A161IU61_9SPHN</name>
<sequence>MTFVHPVVLIANYAGNRERNCPEREQQVASMMTVTWTG</sequence>
<dbReference type="KEGG" id="ery:CP97_14704"/>
<gene>
    <name evidence="1" type="ORF">CP97_14704</name>
</gene>